<proteinExistence type="predicted"/>
<dbReference type="Proteomes" id="UP001281761">
    <property type="component" value="Unassembled WGS sequence"/>
</dbReference>
<evidence type="ECO:0000259" key="4">
    <source>
        <dbReference type="PROSITE" id="PS51194"/>
    </source>
</evidence>
<dbReference type="PANTHER" id="PTHR45629:SF7">
    <property type="entry name" value="DNA EXCISION REPAIR PROTEIN ERCC-6-RELATED"/>
    <property type="match status" value="1"/>
</dbReference>
<accession>A0ABQ9YEV2</accession>
<dbReference type="InterPro" id="IPR001650">
    <property type="entry name" value="Helicase_C-like"/>
</dbReference>
<feature type="domain" description="Helicase ATP-binding" evidence="3">
    <location>
        <begin position="107"/>
        <end position="283"/>
    </location>
</feature>
<dbReference type="Gene3D" id="3.40.50.10810">
    <property type="entry name" value="Tandem AAA-ATPase domain"/>
    <property type="match status" value="1"/>
</dbReference>
<dbReference type="InterPro" id="IPR000330">
    <property type="entry name" value="SNF2_N"/>
</dbReference>
<dbReference type="CDD" id="cd18793">
    <property type="entry name" value="SF2_C_SNF"/>
    <property type="match status" value="1"/>
</dbReference>
<gene>
    <name evidence="5" type="ORF">BLNAU_2549</name>
</gene>
<feature type="compositionally biased region" description="Low complexity" evidence="2">
    <location>
        <begin position="1043"/>
        <end position="1059"/>
    </location>
</feature>
<feature type="region of interest" description="Disordered" evidence="2">
    <location>
        <begin position="1109"/>
        <end position="1181"/>
    </location>
</feature>
<dbReference type="SMART" id="SM00487">
    <property type="entry name" value="DEXDc"/>
    <property type="match status" value="1"/>
</dbReference>
<dbReference type="InterPro" id="IPR027417">
    <property type="entry name" value="P-loop_NTPase"/>
</dbReference>
<dbReference type="SMART" id="SM00490">
    <property type="entry name" value="HELICc"/>
    <property type="match status" value="1"/>
</dbReference>
<dbReference type="PROSITE" id="PS51194">
    <property type="entry name" value="HELICASE_CTER"/>
    <property type="match status" value="1"/>
</dbReference>
<dbReference type="Pfam" id="PF00176">
    <property type="entry name" value="SNF2-rel_dom"/>
    <property type="match status" value="1"/>
</dbReference>
<dbReference type="InterPro" id="IPR049730">
    <property type="entry name" value="SNF2/RAD54-like_C"/>
</dbReference>
<feature type="region of interest" description="Disordered" evidence="2">
    <location>
        <begin position="904"/>
        <end position="950"/>
    </location>
</feature>
<feature type="region of interest" description="Disordered" evidence="2">
    <location>
        <begin position="1041"/>
        <end position="1093"/>
    </location>
</feature>
<feature type="compositionally biased region" description="Basic and acidic residues" evidence="2">
    <location>
        <begin position="939"/>
        <end position="950"/>
    </location>
</feature>
<evidence type="ECO:0000313" key="6">
    <source>
        <dbReference type="Proteomes" id="UP001281761"/>
    </source>
</evidence>
<comment type="caution">
    <text evidence="5">The sequence shown here is derived from an EMBL/GenBank/DDBJ whole genome shotgun (WGS) entry which is preliminary data.</text>
</comment>
<name>A0ABQ9YEV2_9EUKA</name>
<protein>
    <submittedName>
        <fullName evidence="5">Uncharacterized protein</fullName>
    </submittedName>
</protein>
<dbReference type="GO" id="GO:0016787">
    <property type="term" value="F:hydrolase activity"/>
    <property type="evidence" value="ECO:0007669"/>
    <property type="project" value="UniProtKB-KW"/>
</dbReference>
<evidence type="ECO:0000313" key="5">
    <source>
        <dbReference type="EMBL" id="KAK2962306.1"/>
    </source>
</evidence>
<feature type="compositionally biased region" description="Polar residues" evidence="2">
    <location>
        <begin position="1062"/>
        <end position="1075"/>
    </location>
</feature>
<dbReference type="InterPro" id="IPR014001">
    <property type="entry name" value="Helicase_ATP-bd"/>
</dbReference>
<feature type="region of interest" description="Disordered" evidence="2">
    <location>
        <begin position="487"/>
        <end position="510"/>
    </location>
</feature>
<dbReference type="PANTHER" id="PTHR45629">
    <property type="entry name" value="SNF2/RAD54 FAMILY MEMBER"/>
    <property type="match status" value="1"/>
</dbReference>
<evidence type="ECO:0000256" key="1">
    <source>
        <dbReference type="ARBA" id="ARBA00022801"/>
    </source>
</evidence>
<feature type="region of interest" description="Disordered" evidence="2">
    <location>
        <begin position="1217"/>
        <end position="1306"/>
    </location>
</feature>
<dbReference type="Pfam" id="PF00271">
    <property type="entry name" value="Helicase_C"/>
    <property type="match status" value="1"/>
</dbReference>
<feature type="domain" description="Helicase C-terminal" evidence="4">
    <location>
        <begin position="645"/>
        <end position="798"/>
    </location>
</feature>
<keyword evidence="1 5" id="KW-0378">Hydrolase</keyword>
<sequence>MAVVLTKEQKIKYNGYVSEASTLRHSKLPDEQKRALQLFELAYEIYQGDRKLLDKISKLKALLKPTQNPHLNQIETQEPIISLEQTMSKLYPYQRKGVEWMFSLVTHRGPTNCPGGILADEMGLGKTVQVCAFLTKWLDYRRQKGLFANAKPPPLRVLLALPLSLMCQWAEELGKWTPELPQEALYSLSPLQRNSLFQRLKIHGGIAITTYGSLHSLVGPLQDSGIIFDAMIYDEGHKLKNHTSQAAKAGRQIPAKYRFLLTGTPIQNNLKEFWSLFAFIAGGNDGTIGSGYQPNFATNKLLGTLTDFNSDIITPIQHAQLKNATVEQKVRGENLSRMLRETVGPYFLRREKVGNERMKQMGTVRCVEVMADGTKVFENEADEAEWKKWEEERTKQGKRSEVKSEEAKDSECYSVEKVLCWIPPSPIQLEITKTFIESPEVQEIINRSKFIFGAITVLRKICHHPWLLFKEDVWLRPPTGVPQFEETFAPGGSPGDDLSETRPTTPTAIQTPFTTPEEQAALTKKTNLAPILGQTSLANSDKFTLSDAKAASLKLEMFLNLLHLIVEGMNETTIVFCESARMLRMLKWAIEEEWADSNEGQDFDPLLTGHPPKKPKPQLPFNLFLMTGSTPVEERNAIVKFFLRDTSELPKNAEEETDMQNVQAHREKRLAEMRKRMPRRVFEALTHGAFDSPMKGRNGLSNSARHLAERPSVLLLSTRVGGVGLTLTKATSVICYSPSWNPAVDAQAIGRVDRIGQVENVSVYRLLCCGLIEEKMARRQLQKERMMKETVSAERKLSRYFRDEDLRELLRIGMTEQAMTHIMIGLTVLVERGFTEDDIHCQMNMKKKDHPAREDGTLDPTVFNEVLNGVMLPKESVREKMEMLTRLGCTDVTDESIIFSSVDRSTDNATDEEIENALRPARRQKRSEQMPDWVEEEKDLPTSRGHKDMNEMNDEELSNFLYKFFDVTRRREETRTTVSSEGIQQYMNELRRSQMSVIPQDMKDELREEEEFFGLGGKTAKLDDGTEMPAPNNLSLFDRLSQRRSSSRSPIHSQQSSPIFDSRTSLPGSELTNRTRFSDHYSPPTAKDIDWDSDDVITIHQPEMGESQFDDHVLSPASEPQSPPIVPPLFNRPAVKSPPPYKSKMRMTDDTVYSSIANDNSPRRSRSPISLDDSSDGEDGEKWERASLLNNMLRQSQMIRGTLTDDDNFTDTGLPAIEEEREHDEDSQSQTEELHERRRTPPPSPPNDALITPQPSQVSRVPVTPQPSHLSRIPETPQFTPSILPLTPQPISHPRPSNLGRTPQTPRVVLHPRSSLQRAEVMQYNALLLKAKGFELENDLDSAITSLEQALQICDDDPKLIMKMQRITRQMANSL</sequence>
<dbReference type="Gene3D" id="1.20.120.850">
    <property type="entry name" value="SWI2/SNF2 ATPases, N-terminal domain"/>
    <property type="match status" value="1"/>
</dbReference>
<keyword evidence="6" id="KW-1185">Reference proteome</keyword>
<evidence type="ECO:0000259" key="3">
    <source>
        <dbReference type="PROSITE" id="PS51192"/>
    </source>
</evidence>
<dbReference type="InterPro" id="IPR038718">
    <property type="entry name" value="SNF2-like_sf"/>
</dbReference>
<dbReference type="PROSITE" id="PS51192">
    <property type="entry name" value="HELICASE_ATP_BIND_1"/>
    <property type="match status" value="1"/>
</dbReference>
<feature type="compositionally biased region" description="Basic and acidic residues" evidence="2">
    <location>
        <begin position="1218"/>
        <end position="1236"/>
    </location>
</feature>
<reference evidence="5 6" key="1">
    <citation type="journal article" date="2022" name="bioRxiv">
        <title>Genomics of Preaxostyla Flagellates Illuminates Evolutionary Transitions and the Path Towards Mitochondrial Loss.</title>
        <authorList>
            <person name="Novak L.V.F."/>
            <person name="Treitli S.C."/>
            <person name="Pyrih J."/>
            <person name="Halakuc P."/>
            <person name="Pipaliya S.V."/>
            <person name="Vacek V."/>
            <person name="Brzon O."/>
            <person name="Soukal P."/>
            <person name="Eme L."/>
            <person name="Dacks J.B."/>
            <person name="Karnkowska A."/>
            <person name="Elias M."/>
            <person name="Hampl V."/>
        </authorList>
    </citation>
    <scope>NUCLEOTIDE SEQUENCE [LARGE SCALE GENOMIC DNA]</scope>
    <source>
        <strain evidence="5">NAU3</strain>
        <tissue evidence="5">Gut</tissue>
    </source>
</reference>
<feature type="compositionally biased region" description="Polar residues" evidence="2">
    <location>
        <begin position="1151"/>
        <end position="1160"/>
    </location>
</feature>
<dbReference type="Gene3D" id="3.40.50.300">
    <property type="entry name" value="P-loop containing nucleotide triphosphate hydrolases"/>
    <property type="match status" value="1"/>
</dbReference>
<dbReference type="InterPro" id="IPR050496">
    <property type="entry name" value="SNF2_RAD54_helicase_repair"/>
</dbReference>
<dbReference type="EMBL" id="JARBJD010000011">
    <property type="protein sequence ID" value="KAK2962306.1"/>
    <property type="molecule type" value="Genomic_DNA"/>
</dbReference>
<organism evidence="5 6">
    <name type="scientific">Blattamonas nauphoetae</name>
    <dbReference type="NCBI Taxonomy" id="2049346"/>
    <lineage>
        <taxon>Eukaryota</taxon>
        <taxon>Metamonada</taxon>
        <taxon>Preaxostyla</taxon>
        <taxon>Oxymonadida</taxon>
        <taxon>Blattamonas</taxon>
    </lineage>
</organism>
<evidence type="ECO:0000256" key="2">
    <source>
        <dbReference type="SAM" id="MobiDB-lite"/>
    </source>
</evidence>
<dbReference type="SUPFAM" id="SSF52540">
    <property type="entry name" value="P-loop containing nucleoside triphosphate hydrolases"/>
    <property type="match status" value="2"/>
</dbReference>